<feature type="region of interest" description="Disordered" evidence="2">
    <location>
        <begin position="85"/>
        <end position="116"/>
    </location>
</feature>
<evidence type="ECO:0000256" key="2">
    <source>
        <dbReference type="SAM" id="MobiDB-lite"/>
    </source>
</evidence>
<gene>
    <name evidence="3" type="ORF">XENOCAPTIV_012722</name>
</gene>
<evidence type="ECO:0000313" key="3">
    <source>
        <dbReference type="EMBL" id="MEQ2202699.1"/>
    </source>
</evidence>
<feature type="compositionally biased region" description="Polar residues" evidence="2">
    <location>
        <begin position="106"/>
        <end position="116"/>
    </location>
</feature>
<proteinExistence type="predicted"/>
<keyword evidence="1" id="KW-0175">Coiled coil</keyword>
<dbReference type="EMBL" id="JAHRIN010033875">
    <property type="protein sequence ID" value="MEQ2202699.1"/>
    <property type="molecule type" value="Genomic_DNA"/>
</dbReference>
<organism evidence="3 4">
    <name type="scientific">Xenoophorus captivus</name>
    <dbReference type="NCBI Taxonomy" id="1517983"/>
    <lineage>
        <taxon>Eukaryota</taxon>
        <taxon>Metazoa</taxon>
        <taxon>Chordata</taxon>
        <taxon>Craniata</taxon>
        <taxon>Vertebrata</taxon>
        <taxon>Euteleostomi</taxon>
        <taxon>Actinopterygii</taxon>
        <taxon>Neopterygii</taxon>
        <taxon>Teleostei</taxon>
        <taxon>Neoteleostei</taxon>
        <taxon>Acanthomorphata</taxon>
        <taxon>Ovalentaria</taxon>
        <taxon>Atherinomorphae</taxon>
        <taxon>Cyprinodontiformes</taxon>
        <taxon>Goodeidae</taxon>
        <taxon>Xenoophorus</taxon>
    </lineage>
</organism>
<sequence length="116" mass="13295">MGNLELILEDLKGFRKENIEQLGMIKEEIAKVNNILSEAEERIGKLEDRILNTEEVLTDMLKLNIQLEDKLIELESRSRRENVRIYGVPGGQQSAEREQSPIPHALSSQIESIIQK</sequence>
<keyword evidence="4" id="KW-1185">Reference proteome</keyword>
<feature type="coiled-coil region" evidence="1">
    <location>
        <begin position="22"/>
        <end position="77"/>
    </location>
</feature>
<reference evidence="3 4" key="1">
    <citation type="submission" date="2021-06" db="EMBL/GenBank/DDBJ databases">
        <authorList>
            <person name="Palmer J.M."/>
        </authorList>
    </citation>
    <scope>NUCLEOTIDE SEQUENCE [LARGE SCALE GENOMIC DNA]</scope>
    <source>
        <strain evidence="3 4">XC_2019</strain>
        <tissue evidence="3">Muscle</tissue>
    </source>
</reference>
<dbReference type="Proteomes" id="UP001434883">
    <property type="component" value="Unassembled WGS sequence"/>
</dbReference>
<evidence type="ECO:0000256" key="1">
    <source>
        <dbReference type="SAM" id="Coils"/>
    </source>
</evidence>
<protein>
    <submittedName>
        <fullName evidence="3">Uncharacterized protein</fullName>
    </submittedName>
</protein>
<evidence type="ECO:0000313" key="4">
    <source>
        <dbReference type="Proteomes" id="UP001434883"/>
    </source>
</evidence>
<comment type="caution">
    <text evidence="3">The sequence shown here is derived from an EMBL/GenBank/DDBJ whole genome shotgun (WGS) entry which is preliminary data.</text>
</comment>
<accession>A0ABV0R3K4</accession>
<name>A0ABV0R3K4_9TELE</name>